<dbReference type="InterPro" id="IPR050161">
    <property type="entry name" value="Siro_Cobalamin_biosynth"/>
</dbReference>
<comment type="similarity">
    <text evidence="1 9">Belongs to the precorrin methyltransferase family.</text>
</comment>
<dbReference type="Proteomes" id="UP000054709">
    <property type="component" value="Unassembled WGS sequence"/>
</dbReference>
<dbReference type="GO" id="GO:0019354">
    <property type="term" value="P:siroheme biosynthetic process"/>
    <property type="evidence" value="ECO:0007669"/>
    <property type="project" value="InterPro"/>
</dbReference>
<dbReference type="Gene3D" id="3.40.1010.10">
    <property type="entry name" value="Cobalt-precorrin-4 Transmethylase, Domain 1"/>
    <property type="match status" value="1"/>
</dbReference>
<dbReference type="RefSeq" id="WP_060621854.1">
    <property type="nucleotide sequence ID" value="NZ_LCZJ02000013.1"/>
</dbReference>
<dbReference type="PANTHER" id="PTHR45790:SF3">
    <property type="entry name" value="S-ADENOSYL-L-METHIONINE-DEPENDENT UROPORPHYRINOGEN III METHYLTRANSFERASE, CHLOROPLASTIC"/>
    <property type="match status" value="1"/>
</dbReference>
<dbReference type="InterPro" id="IPR006366">
    <property type="entry name" value="CobA/CysG_C"/>
</dbReference>
<dbReference type="InterPro" id="IPR000878">
    <property type="entry name" value="4pyrrol_Mease"/>
</dbReference>
<organism evidence="12 13">
    <name type="scientific">Paenibacillus etheri</name>
    <dbReference type="NCBI Taxonomy" id="1306852"/>
    <lineage>
        <taxon>Bacteria</taxon>
        <taxon>Bacillati</taxon>
        <taxon>Bacillota</taxon>
        <taxon>Bacilli</taxon>
        <taxon>Bacillales</taxon>
        <taxon>Paenibacillaceae</taxon>
        <taxon>Paenibacillus</taxon>
    </lineage>
</organism>
<dbReference type="FunFam" id="3.40.1010.10:FF:000001">
    <property type="entry name" value="Siroheme synthase"/>
    <property type="match status" value="1"/>
</dbReference>
<dbReference type="InterPro" id="IPR014776">
    <property type="entry name" value="4pyrrole_Mease_sub2"/>
</dbReference>
<evidence type="ECO:0000259" key="10">
    <source>
        <dbReference type="Pfam" id="PF00590"/>
    </source>
</evidence>
<dbReference type="NCBIfam" id="TIGR01469">
    <property type="entry name" value="cobA_cysG_Cterm"/>
    <property type="match status" value="1"/>
</dbReference>
<dbReference type="InterPro" id="IPR014777">
    <property type="entry name" value="4pyrrole_Mease_sub1"/>
</dbReference>
<dbReference type="OrthoDB" id="9815856at2"/>
<name>A0A0W1B4C9_9BACL</name>
<evidence type="ECO:0000256" key="7">
    <source>
        <dbReference type="ARBA" id="ARBA00023244"/>
    </source>
</evidence>
<evidence type="ECO:0000259" key="11">
    <source>
        <dbReference type="Pfam" id="PF02602"/>
    </source>
</evidence>
<evidence type="ECO:0000256" key="3">
    <source>
        <dbReference type="ARBA" id="ARBA00018323"/>
    </source>
</evidence>
<keyword evidence="4 9" id="KW-0489">Methyltransferase</keyword>
<dbReference type="PANTHER" id="PTHR45790">
    <property type="entry name" value="SIROHEME SYNTHASE-RELATED"/>
    <property type="match status" value="1"/>
</dbReference>
<sequence>MTGKVYLVGAGPGDAKLITVKGLECIRKCDVVVYDRLASPRLLKCMKPGGEKIYVGKLPDRHTMKQEEINQLLVDLALQGKTVVRLKGGDPTIFGRVGEEAELLRKNGIYYEIVPGITSAISVPAYAGIPVTHRDHASSLSIITGHESPDKLDHSIHWDKVTNATGTLVFLMGVAKIGYISAQLIKHGRPPETPVALVRWGTRADQETLTGTLADIEAKVKAADFQPPAVIVVGDVVLQREQLKWAEAMPLFGKRIVVTRARSQASELVDMIEELGGEPYEFPVIETIMPEGAEKKAKIAAAFGALESYDWVFFTSPNGVEFFWHHLAEQGADIRGLHRAKIAAVGPGTAAALAQRGVIAEELPAKFQAEGLIETFGPQLLPGQNVLLPRGDLGREWLPAKLRELGLQVTDVDTYETVVTGEDDDELLKLLEEGRVHAVTFTSSSTVRNFIHILKRMGLEDPLPLLANVKIACIGPLTEQTAVEAGLTPGLLPEEATITSLVQELCRWNARLGSSSFIEISEQ</sequence>
<protein>
    <recommendedName>
        <fullName evidence="3">Uroporphyrinogen-III C-methyltransferase</fullName>
        <ecNumber evidence="2">2.1.1.107</ecNumber>
    </recommendedName>
    <alternativeName>
        <fullName evidence="8">Uroporphyrinogen III methylase</fullName>
    </alternativeName>
</protein>
<reference evidence="12 13" key="1">
    <citation type="journal article" date="2015" name="Int. Biodeterior. Biodegradation">
        <title>Physiological and genetic screening methods for the isolation of methyl tert-butyl ether-degrading bacteria for bioremediation purposes.</title>
        <authorList>
            <person name="Guisado I.M."/>
            <person name="Purswani J."/>
            <person name="Gonzalez Lopez J."/>
            <person name="Pozo C."/>
        </authorList>
    </citation>
    <scope>NUCLEOTIDE SEQUENCE [LARGE SCALE GENOMIC DNA]</scope>
    <source>
        <strain evidence="12 13">SH7</strain>
    </source>
</reference>
<dbReference type="GO" id="GO:0004852">
    <property type="term" value="F:uroporphyrinogen-III synthase activity"/>
    <property type="evidence" value="ECO:0007669"/>
    <property type="project" value="InterPro"/>
</dbReference>
<evidence type="ECO:0000313" key="12">
    <source>
        <dbReference type="EMBL" id="KTD88422.1"/>
    </source>
</evidence>
<dbReference type="PROSITE" id="PS00840">
    <property type="entry name" value="SUMT_2"/>
    <property type="match status" value="1"/>
</dbReference>
<evidence type="ECO:0000313" key="13">
    <source>
        <dbReference type="Proteomes" id="UP000054709"/>
    </source>
</evidence>
<keyword evidence="13" id="KW-1185">Reference proteome</keyword>
<feature type="domain" description="Tetrapyrrole methylase" evidence="10">
    <location>
        <begin position="4"/>
        <end position="216"/>
    </location>
</feature>
<evidence type="ECO:0000256" key="9">
    <source>
        <dbReference type="RuleBase" id="RU003960"/>
    </source>
</evidence>
<dbReference type="InterPro" id="IPR036108">
    <property type="entry name" value="4pyrrol_syn_uPrphyn_synt_sf"/>
</dbReference>
<evidence type="ECO:0000256" key="2">
    <source>
        <dbReference type="ARBA" id="ARBA00012162"/>
    </source>
</evidence>
<comment type="caution">
    <text evidence="12">The sequence shown here is derived from an EMBL/GenBank/DDBJ whole genome shotgun (WGS) entry which is preliminary data.</text>
</comment>
<evidence type="ECO:0000256" key="5">
    <source>
        <dbReference type="ARBA" id="ARBA00022679"/>
    </source>
</evidence>
<dbReference type="AlphaFoldDB" id="A0A0W1B4C9"/>
<dbReference type="GO" id="GO:0032259">
    <property type="term" value="P:methylation"/>
    <property type="evidence" value="ECO:0007669"/>
    <property type="project" value="UniProtKB-KW"/>
</dbReference>
<dbReference type="EMBL" id="LCZJ02000013">
    <property type="protein sequence ID" value="KTD88422.1"/>
    <property type="molecule type" value="Genomic_DNA"/>
</dbReference>
<proteinExistence type="inferred from homology"/>
<feature type="domain" description="Tetrapyrrole biosynthesis uroporphyrinogen III synthase" evidence="11">
    <location>
        <begin position="267"/>
        <end position="503"/>
    </location>
</feature>
<keyword evidence="6" id="KW-0949">S-adenosyl-L-methionine</keyword>
<dbReference type="Pfam" id="PF02602">
    <property type="entry name" value="HEM4"/>
    <property type="match status" value="1"/>
</dbReference>
<dbReference type="EC" id="2.1.1.107" evidence="2"/>
<dbReference type="Gene3D" id="3.30.950.10">
    <property type="entry name" value="Methyltransferase, Cobalt-precorrin-4 Transmethylase, Domain 2"/>
    <property type="match status" value="1"/>
</dbReference>
<dbReference type="FunFam" id="3.40.50.10090:FF:000001">
    <property type="entry name" value="Bifunctional uroporphyrinogen-III C-methyltransferase/uroporphyrinogen-III synthase"/>
    <property type="match status" value="1"/>
</dbReference>
<dbReference type="InterPro" id="IPR035996">
    <property type="entry name" value="4pyrrol_Methylase_sf"/>
</dbReference>
<dbReference type="CDD" id="cd11642">
    <property type="entry name" value="SUMT"/>
    <property type="match status" value="1"/>
</dbReference>
<accession>A0A0W1B4C9</accession>
<dbReference type="PROSITE" id="PS00839">
    <property type="entry name" value="SUMT_1"/>
    <property type="match status" value="1"/>
</dbReference>
<dbReference type="Pfam" id="PF00590">
    <property type="entry name" value="TP_methylase"/>
    <property type="match status" value="1"/>
</dbReference>
<dbReference type="Gene3D" id="3.40.50.10090">
    <property type="match status" value="2"/>
</dbReference>
<dbReference type="InterPro" id="IPR003754">
    <property type="entry name" value="4pyrrol_synth_uPrphyn_synth"/>
</dbReference>
<dbReference type="CDD" id="cd06578">
    <property type="entry name" value="HemD"/>
    <property type="match status" value="1"/>
</dbReference>
<evidence type="ECO:0000256" key="4">
    <source>
        <dbReference type="ARBA" id="ARBA00022603"/>
    </source>
</evidence>
<gene>
    <name evidence="12" type="ORF">UQ64_05145</name>
</gene>
<keyword evidence="5 9" id="KW-0808">Transferase</keyword>
<dbReference type="SUPFAM" id="SSF69618">
    <property type="entry name" value="HemD-like"/>
    <property type="match status" value="1"/>
</dbReference>
<dbReference type="InterPro" id="IPR003043">
    <property type="entry name" value="Uropor_MeTrfase_CS"/>
</dbReference>
<keyword evidence="7" id="KW-0627">Porphyrin biosynthesis</keyword>
<dbReference type="SUPFAM" id="SSF53790">
    <property type="entry name" value="Tetrapyrrole methylase"/>
    <property type="match status" value="1"/>
</dbReference>
<evidence type="ECO:0000256" key="6">
    <source>
        <dbReference type="ARBA" id="ARBA00022691"/>
    </source>
</evidence>
<dbReference type="FunFam" id="3.30.950.10:FF:000001">
    <property type="entry name" value="Siroheme synthase"/>
    <property type="match status" value="1"/>
</dbReference>
<evidence type="ECO:0000256" key="1">
    <source>
        <dbReference type="ARBA" id="ARBA00005879"/>
    </source>
</evidence>
<dbReference type="GO" id="GO:0004851">
    <property type="term" value="F:uroporphyrin-III C-methyltransferase activity"/>
    <property type="evidence" value="ECO:0007669"/>
    <property type="project" value="UniProtKB-EC"/>
</dbReference>
<dbReference type="NCBIfam" id="NF004790">
    <property type="entry name" value="PRK06136.1"/>
    <property type="match status" value="1"/>
</dbReference>
<evidence type="ECO:0000256" key="8">
    <source>
        <dbReference type="ARBA" id="ARBA00079776"/>
    </source>
</evidence>